<organism evidence="1 2">
    <name type="scientific">Pistacia integerrima</name>
    <dbReference type="NCBI Taxonomy" id="434235"/>
    <lineage>
        <taxon>Eukaryota</taxon>
        <taxon>Viridiplantae</taxon>
        <taxon>Streptophyta</taxon>
        <taxon>Embryophyta</taxon>
        <taxon>Tracheophyta</taxon>
        <taxon>Spermatophyta</taxon>
        <taxon>Magnoliopsida</taxon>
        <taxon>eudicotyledons</taxon>
        <taxon>Gunneridae</taxon>
        <taxon>Pentapetalae</taxon>
        <taxon>rosids</taxon>
        <taxon>malvids</taxon>
        <taxon>Sapindales</taxon>
        <taxon>Anacardiaceae</taxon>
        <taxon>Pistacia</taxon>
    </lineage>
</organism>
<proteinExistence type="predicted"/>
<dbReference type="EMBL" id="CM047747">
    <property type="protein sequence ID" value="KAJ0016962.1"/>
    <property type="molecule type" value="Genomic_DNA"/>
</dbReference>
<name>A0ACC0XFX9_9ROSI</name>
<sequence>MATNDQVTVDIPPQMDELHEIKNELVTSPGEHNEFPVDAPNNSSEIIEPDHASDEVNDSEFPTREDPPMKIFGASSFFERGGKV</sequence>
<reference evidence="2" key="1">
    <citation type="journal article" date="2023" name="G3 (Bethesda)">
        <title>Genome assembly and association tests identify interacting loci associated with vigor, precocity, and sex in interspecific pistachio rootstocks.</title>
        <authorList>
            <person name="Palmer W."/>
            <person name="Jacygrad E."/>
            <person name="Sagayaradj S."/>
            <person name="Cavanaugh K."/>
            <person name="Han R."/>
            <person name="Bertier L."/>
            <person name="Beede B."/>
            <person name="Kafkas S."/>
            <person name="Golino D."/>
            <person name="Preece J."/>
            <person name="Michelmore R."/>
        </authorList>
    </citation>
    <scope>NUCLEOTIDE SEQUENCE [LARGE SCALE GENOMIC DNA]</scope>
</reference>
<comment type="caution">
    <text evidence="1">The sequence shown here is derived from an EMBL/GenBank/DDBJ whole genome shotgun (WGS) entry which is preliminary data.</text>
</comment>
<protein>
    <submittedName>
        <fullName evidence="1">Uncharacterized protein</fullName>
    </submittedName>
</protein>
<gene>
    <name evidence="1" type="ORF">Pint_12268</name>
</gene>
<dbReference type="Proteomes" id="UP001163603">
    <property type="component" value="Chromosome 12"/>
</dbReference>
<accession>A0ACC0XFX9</accession>
<evidence type="ECO:0000313" key="2">
    <source>
        <dbReference type="Proteomes" id="UP001163603"/>
    </source>
</evidence>
<keyword evidence="2" id="KW-1185">Reference proteome</keyword>
<evidence type="ECO:0000313" key="1">
    <source>
        <dbReference type="EMBL" id="KAJ0016962.1"/>
    </source>
</evidence>